<dbReference type="Gene3D" id="1.10.340.30">
    <property type="entry name" value="Hypothetical protein, domain 2"/>
    <property type="match status" value="1"/>
</dbReference>
<dbReference type="SMART" id="SM00478">
    <property type="entry name" value="ENDO3c"/>
    <property type="match status" value="1"/>
</dbReference>
<reference evidence="7 8" key="1">
    <citation type="submission" date="2019-09" db="EMBL/GenBank/DDBJ databases">
        <title>Ecophysiology of the spiral-shaped methanotroph Methylospira mobilis as revealed by the complete genome sequence.</title>
        <authorList>
            <person name="Oshkin I.Y."/>
            <person name="Dedysh S.N."/>
            <person name="Miroshnikov K."/>
            <person name="Danilova O.V."/>
            <person name="Hakobyan A."/>
            <person name="Liesack W."/>
        </authorList>
    </citation>
    <scope>NUCLEOTIDE SEQUENCE [LARGE SCALE GENOMIC DNA]</scope>
    <source>
        <strain evidence="7 8">Shm1</strain>
    </source>
</reference>
<name>A0A5Q0BEN2_9GAMM</name>
<keyword evidence="3" id="KW-0227">DNA damage</keyword>
<proteinExistence type="predicted"/>
<dbReference type="EC" id="3.2.2.21" evidence="2"/>
<evidence type="ECO:0000256" key="4">
    <source>
        <dbReference type="ARBA" id="ARBA00023204"/>
    </source>
</evidence>
<protein>
    <recommendedName>
        <fullName evidence="2">DNA-3-methyladenine glycosylase II</fullName>
        <ecNumber evidence="2">3.2.2.21</ecNumber>
    </recommendedName>
</protein>
<dbReference type="RefSeq" id="WP_153247575.1">
    <property type="nucleotide sequence ID" value="NZ_CP044205.1"/>
</dbReference>
<evidence type="ECO:0000313" key="8">
    <source>
        <dbReference type="Proteomes" id="UP000325755"/>
    </source>
</evidence>
<keyword evidence="4" id="KW-0234">DNA repair</keyword>
<dbReference type="GO" id="GO:0032131">
    <property type="term" value="F:alkylated DNA binding"/>
    <property type="evidence" value="ECO:0007669"/>
    <property type="project" value="TreeGrafter"/>
</dbReference>
<dbReference type="CDD" id="cd00056">
    <property type="entry name" value="ENDO3c"/>
    <property type="match status" value="1"/>
</dbReference>
<dbReference type="GO" id="GO:0006307">
    <property type="term" value="P:DNA alkylation repair"/>
    <property type="evidence" value="ECO:0007669"/>
    <property type="project" value="TreeGrafter"/>
</dbReference>
<gene>
    <name evidence="7" type="ORF">F6R98_02260</name>
</gene>
<dbReference type="InterPro" id="IPR051912">
    <property type="entry name" value="Alkylbase_DNA_Glycosylase/TA"/>
</dbReference>
<dbReference type="GO" id="GO:0032993">
    <property type="term" value="C:protein-DNA complex"/>
    <property type="evidence" value="ECO:0007669"/>
    <property type="project" value="TreeGrafter"/>
</dbReference>
<evidence type="ECO:0000313" key="7">
    <source>
        <dbReference type="EMBL" id="QFY41592.1"/>
    </source>
</evidence>
<feature type="domain" description="DNA-3-methyladenine glycosylase AlkA N-terminal" evidence="6">
    <location>
        <begin position="9"/>
        <end position="125"/>
    </location>
</feature>
<dbReference type="EMBL" id="CP044205">
    <property type="protein sequence ID" value="QFY41592.1"/>
    <property type="molecule type" value="Genomic_DNA"/>
</dbReference>
<dbReference type="SMART" id="SM01009">
    <property type="entry name" value="AlkA_N"/>
    <property type="match status" value="1"/>
</dbReference>
<accession>A0A5Q0BEN2</accession>
<dbReference type="GO" id="GO:0008725">
    <property type="term" value="F:DNA-3-methyladenine glycosylase activity"/>
    <property type="evidence" value="ECO:0007669"/>
    <property type="project" value="TreeGrafter"/>
</dbReference>
<evidence type="ECO:0000256" key="2">
    <source>
        <dbReference type="ARBA" id="ARBA00012000"/>
    </source>
</evidence>
<dbReference type="Pfam" id="PF00730">
    <property type="entry name" value="HhH-GPD"/>
    <property type="match status" value="1"/>
</dbReference>
<organism evidence="7 8">
    <name type="scientific">Candidatus Methylospira mobilis</name>
    <dbReference type="NCBI Taxonomy" id="1808979"/>
    <lineage>
        <taxon>Bacteria</taxon>
        <taxon>Pseudomonadati</taxon>
        <taxon>Pseudomonadota</taxon>
        <taxon>Gammaproteobacteria</taxon>
        <taxon>Methylococcales</taxon>
        <taxon>Methylococcaceae</taxon>
        <taxon>Candidatus Methylospira</taxon>
    </lineage>
</organism>
<dbReference type="InterPro" id="IPR011257">
    <property type="entry name" value="DNA_glycosylase"/>
</dbReference>
<dbReference type="Gene3D" id="3.30.310.20">
    <property type="entry name" value="DNA-3-methyladenine glycosylase AlkA, N-terminal domain"/>
    <property type="match status" value="1"/>
</dbReference>
<dbReference type="InterPro" id="IPR037046">
    <property type="entry name" value="AlkA_N_sf"/>
</dbReference>
<dbReference type="PANTHER" id="PTHR43003:SF13">
    <property type="entry name" value="DNA-3-METHYLADENINE GLYCOSYLASE 2"/>
    <property type="match status" value="1"/>
</dbReference>
<dbReference type="KEGG" id="mmob:F6R98_02260"/>
<dbReference type="InParanoid" id="A0A5Q0BEN2"/>
<keyword evidence="8" id="KW-1185">Reference proteome</keyword>
<evidence type="ECO:0000256" key="3">
    <source>
        <dbReference type="ARBA" id="ARBA00022763"/>
    </source>
</evidence>
<dbReference type="OrthoDB" id="9811249at2"/>
<comment type="catalytic activity">
    <reaction evidence="1">
        <text>Hydrolysis of alkylated DNA, releasing 3-methyladenine, 3-methylguanine, 7-methylguanine and 7-methyladenine.</text>
        <dbReference type="EC" id="3.2.2.21"/>
    </reaction>
</comment>
<dbReference type="AlphaFoldDB" id="A0A5Q0BEN2"/>
<feature type="domain" description="HhH-GPD" evidence="5">
    <location>
        <begin position="135"/>
        <end position="297"/>
    </location>
</feature>
<dbReference type="GO" id="GO:0006285">
    <property type="term" value="P:base-excision repair, AP site formation"/>
    <property type="evidence" value="ECO:0007669"/>
    <property type="project" value="TreeGrafter"/>
</dbReference>
<dbReference type="PANTHER" id="PTHR43003">
    <property type="entry name" value="DNA-3-METHYLADENINE GLYCOSYLASE"/>
    <property type="match status" value="1"/>
</dbReference>
<dbReference type="SUPFAM" id="SSF48150">
    <property type="entry name" value="DNA-glycosylase"/>
    <property type="match status" value="1"/>
</dbReference>
<dbReference type="InterPro" id="IPR003265">
    <property type="entry name" value="HhH-GPD_domain"/>
</dbReference>
<evidence type="ECO:0000259" key="6">
    <source>
        <dbReference type="SMART" id="SM01009"/>
    </source>
</evidence>
<sequence length="300" mass="32888">MSSSVLSCTLPLPANYRMTDILSFHGRDALAVSESVAANQMRKGILWHGSTACLTLRLLPLRAEIELSIDHTQTSLEVDELSALAVRMLGLNQPIDVFEESVGQHPQLGVLINNQSGLRVPVAPTAFEALSWAITGQQISVAAAISIRRKFIQLVGLQHFSGLYCYPDARHVSCMSASGLRQAGFSKSKAQTLLTVSQMAVSGGLELNNTQKEPPIEQIRQQLLKIHGIGPWTVNYALLRGYGWLDGSLHGDAAVRRGLQVLLNHVEEMGENQVRQWLENFAPWRALVAAHLWELVSRGG</sequence>
<dbReference type="Proteomes" id="UP000325755">
    <property type="component" value="Chromosome"/>
</dbReference>
<dbReference type="GO" id="GO:0043916">
    <property type="term" value="F:DNA-7-methylguanine glycosylase activity"/>
    <property type="evidence" value="ECO:0007669"/>
    <property type="project" value="TreeGrafter"/>
</dbReference>
<dbReference type="InterPro" id="IPR010316">
    <property type="entry name" value="AlkA_N"/>
</dbReference>
<evidence type="ECO:0000256" key="1">
    <source>
        <dbReference type="ARBA" id="ARBA00000086"/>
    </source>
</evidence>
<dbReference type="FunCoup" id="A0A5Q0BEN2">
    <property type="interactions" value="157"/>
</dbReference>
<dbReference type="GO" id="GO:0005737">
    <property type="term" value="C:cytoplasm"/>
    <property type="evidence" value="ECO:0007669"/>
    <property type="project" value="TreeGrafter"/>
</dbReference>
<dbReference type="Pfam" id="PF06029">
    <property type="entry name" value="AlkA_N"/>
    <property type="match status" value="1"/>
</dbReference>
<evidence type="ECO:0000259" key="5">
    <source>
        <dbReference type="SMART" id="SM00478"/>
    </source>
</evidence>